<protein>
    <recommendedName>
        <fullName evidence="14">Sodium/solute symporter</fullName>
    </recommendedName>
</protein>
<proteinExistence type="inferred from homology"/>
<dbReference type="InterPro" id="IPR038377">
    <property type="entry name" value="Na/Glc_symporter_sf"/>
</dbReference>
<evidence type="ECO:0000256" key="3">
    <source>
        <dbReference type="ARBA" id="ARBA00022448"/>
    </source>
</evidence>
<evidence type="ECO:0008006" key="14">
    <source>
        <dbReference type="Google" id="ProtNLM"/>
    </source>
</evidence>
<evidence type="ECO:0000256" key="11">
    <source>
        <dbReference type="RuleBase" id="RU362091"/>
    </source>
</evidence>
<dbReference type="PANTHER" id="PTHR42985">
    <property type="entry name" value="SODIUM-COUPLED MONOCARBOXYLATE TRANSPORTER"/>
    <property type="match status" value="1"/>
</dbReference>
<dbReference type="InterPro" id="IPR051163">
    <property type="entry name" value="Sodium:Solute_Symporter_SSF"/>
</dbReference>
<evidence type="ECO:0000256" key="8">
    <source>
        <dbReference type="ARBA" id="ARBA00023065"/>
    </source>
</evidence>
<comment type="subcellular location">
    <subcellularLocation>
        <location evidence="1">Cell membrane</location>
        <topology evidence="1">Multi-pass membrane protein</topology>
    </subcellularLocation>
</comment>
<keyword evidence="9" id="KW-0472">Membrane</keyword>
<evidence type="ECO:0000313" key="13">
    <source>
        <dbReference type="Proteomes" id="UP000092462"/>
    </source>
</evidence>
<keyword evidence="7" id="KW-0915">Sodium</keyword>
<dbReference type="GO" id="GO:0006814">
    <property type="term" value="P:sodium ion transport"/>
    <property type="evidence" value="ECO:0007669"/>
    <property type="project" value="UniProtKB-KW"/>
</dbReference>
<accession>A0A1B0DA56</accession>
<reference evidence="12" key="1">
    <citation type="submission" date="2022-08" db="UniProtKB">
        <authorList>
            <consortium name="EnsemblMetazoa"/>
        </authorList>
    </citation>
    <scope>IDENTIFICATION</scope>
    <source>
        <strain evidence="12">Israel</strain>
    </source>
</reference>
<dbReference type="NCBIfam" id="TIGR00813">
    <property type="entry name" value="sss"/>
    <property type="match status" value="1"/>
</dbReference>
<keyword evidence="8" id="KW-0406">Ion transport</keyword>
<organism evidence="12 13">
    <name type="scientific">Phlebotomus papatasi</name>
    <name type="common">Sandfly</name>
    <dbReference type="NCBI Taxonomy" id="29031"/>
    <lineage>
        <taxon>Eukaryota</taxon>
        <taxon>Metazoa</taxon>
        <taxon>Ecdysozoa</taxon>
        <taxon>Arthropoda</taxon>
        <taxon>Hexapoda</taxon>
        <taxon>Insecta</taxon>
        <taxon>Pterygota</taxon>
        <taxon>Neoptera</taxon>
        <taxon>Endopterygota</taxon>
        <taxon>Diptera</taxon>
        <taxon>Nematocera</taxon>
        <taxon>Psychodoidea</taxon>
        <taxon>Psychodidae</taxon>
        <taxon>Phlebotomus</taxon>
        <taxon>Phlebotomus</taxon>
    </lineage>
</organism>
<evidence type="ECO:0000256" key="10">
    <source>
        <dbReference type="ARBA" id="ARBA00023201"/>
    </source>
</evidence>
<dbReference type="EnsemblMetazoa" id="PPAI004561-RA">
    <property type="protein sequence ID" value="PPAI004561-PA"/>
    <property type="gene ID" value="PPAI004561"/>
</dbReference>
<keyword evidence="4" id="KW-1003">Cell membrane</keyword>
<comment type="similarity">
    <text evidence="2 11">Belongs to the sodium:solute symporter (SSF) (TC 2.A.21) family.</text>
</comment>
<keyword evidence="13" id="KW-1185">Reference proteome</keyword>
<evidence type="ECO:0000313" key="12">
    <source>
        <dbReference type="EnsemblMetazoa" id="PPAI004561-PA"/>
    </source>
</evidence>
<dbReference type="Pfam" id="PF00474">
    <property type="entry name" value="SSF"/>
    <property type="match status" value="1"/>
</dbReference>
<name>A0A1B0DA56_PHLPP</name>
<evidence type="ECO:0000256" key="7">
    <source>
        <dbReference type="ARBA" id="ARBA00023053"/>
    </source>
</evidence>
<dbReference type="GO" id="GO:0005886">
    <property type="term" value="C:plasma membrane"/>
    <property type="evidence" value="ECO:0007669"/>
    <property type="project" value="UniProtKB-SubCell"/>
</dbReference>
<dbReference type="VEuPathDB" id="VectorBase:PPAPM1_001616"/>
<keyword evidence="10" id="KW-0739">Sodium transport</keyword>
<dbReference type="CDD" id="cd11492">
    <property type="entry name" value="SLC5sbd_NIS-SMVT"/>
    <property type="match status" value="1"/>
</dbReference>
<evidence type="ECO:0000256" key="5">
    <source>
        <dbReference type="ARBA" id="ARBA00022692"/>
    </source>
</evidence>
<dbReference type="EMBL" id="AJVK01028835">
    <property type="status" value="NOT_ANNOTATED_CDS"/>
    <property type="molecule type" value="Genomic_DNA"/>
</dbReference>
<evidence type="ECO:0000256" key="4">
    <source>
        <dbReference type="ARBA" id="ARBA00022475"/>
    </source>
</evidence>
<sequence length="609" mass="67756">TFLITTIKLNTQIENFLIATLTSSVKTFHLLISLSKSTMKSNSSVLEFSILDYGLFNFVLIISILIGIYHGLLSKKKQNTLDEYFLGSRNMGVIPVATSLLVSFVSGNVIIGITADVYKHGTYHWHYVITMFMTILMTVYIIIPIFYELKLPSSFSYLKLRFGRKVQLLASFIFLMTTILSVSVAIYVPSLVFNHVAGVSITVTVVVLGCVCIFYTAIGGFRAVVWADMFQAIILMICCSAIVYIGYNIVGGFDNIWEASQRGHKLILFNFDPDPTVRLTTWGFIFGHSIILIQQVGMSQTSIQRFLSMSNISKVTVTFIILSFCFLFFLAFALITALVMYTYYETCDPLSSGLISQPDQILSQFVAEIGKNSWGLPGLFVAGIIAGSLSTMSSFLNSCTVCLYEDFLKPFLPQMSNKKTCTILKLLTVALGLLQISLVFVIQKLGTIFTIAFTILGVTLGTMFGLFTMGMFFRKANQTGAITGTISSLIGVSFILFGSLSRKPDKSRLLMRTDGCLHNITNTVAFANATLSDRLDNEDDDTPWIFRITFMYYSTIGFILVYLIGYPTSLLTGGNEVSDERLLAPFLRKKKLNPQDDEEVNPLSHETQT</sequence>
<dbReference type="Gene3D" id="1.20.1730.10">
    <property type="entry name" value="Sodium/glucose cotransporter"/>
    <property type="match status" value="1"/>
</dbReference>
<evidence type="ECO:0000256" key="1">
    <source>
        <dbReference type="ARBA" id="ARBA00004651"/>
    </source>
</evidence>
<dbReference type="Proteomes" id="UP000092462">
    <property type="component" value="Unassembled WGS sequence"/>
</dbReference>
<evidence type="ECO:0000256" key="2">
    <source>
        <dbReference type="ARBA" id="ARBA00006434"/>
    </source>
</evidence>
<evidence type="ECO:0000256" key="6">
    <source>
        <dbReference type="ARBA" id="ARBA00022989"/>
    </source>
</evidence>
<dbReference type="PANTHER" id="PTHR42985:SF21">
    <property type="entry name" value="SODIUM-DEPENDENT MULTIVITAMIN TRANSPORTER-LIKE PROTEIN"/>
    <property type="match status" value="1"/>
</dbReference>
<evidence type="ECO:0000256" key="9">
    <source>
        <dbReference type="ARBA" id="ARBA00023136"/>
    </source>
</evidence>
<keyword evidence="3" id="KW-0813">Transport</keyword>
<dbReference type="VEuPathDB" id="VectorBase:PPAI004561"/>
<dbReference type="GO" id="GO:0015293">
    <property type="term" value="F:symporter activity"/>
    <property type="evidence" value="ECO:0007669"/>
    <property type="project" value="TreeGrafter"/>
</dbReference>
<dbReference type="InterPro" id="IPR001734">
    <property type="entry name" value="Na/solute_symporter"/>
</dbReference>
<keyword evidence="5" id="KW-0812">Transmembrane</keyword>
<keyword evidence="6" id="KW-1133">Transmembrane helix</keyword>
<dbReference type="PROSITE" id="PS50283">
    <property type="entry name" value="NA_SOLUT_SYMP_3"/>
    <property type="match status" value="1"/>
</dbReference>
<dbReference type="AlphaFoldDB" id="A0A1B0DA56"/>